<name>A0ABZ0NS49_CERBT</name>
<protein>
    <submittedName>
        <fullName evidence="1">Uncharacterized protein</fullName>
    </submittedName>
</protein>
<organism evidence="1 2">
    <name type="scientific">Cercospora beticola</name>
    <name type="common">Sugarbeet leaf spot fungus</name>
    <dbReference type="NCBI Taxonomy" id="122368"/>
    <lineage>
        <taxon>Eukaryota</taxon>
        <taxon>Fungi</taxon>
        <taxon>Dikarya</taxon>
        <taxon>Ascomycota</taxon>
        <taxon>Pezizomycotina</taxon>
        <taxon>Dothideomycetes</taxon>
        <taxon>Dothideomycetidae</taxon>
        <taxon>Mycosphaerellales</taxon>
        <taxon>Mycosphaerellaceae</taxon>
        <taxon>Cercospora</taxon>
    </lineage>
</organism>
<keyword evidence="2" id="KW-1185">Reference proteome</keyword>
<dbReference type="GeneID" id="90644319"/>
<dbReference type="Proteomes" id="UP001302367">
    <property type="component" value="Chromosome 4"/>
</dbReference>
<gene>
    <name evidence="1" type="ORF">RHO25_006990</name>
</gene>
<dbReference type="EMBL" id="CP134187">
    <property type="protein sequence ID" value="WPB02356.1"/>
    <property type="molecule type" value="Genomic_DNA"/>
</dbReference>
<reference evidence="1 2" key="1">
    <citation type="submission" date="2023-09" db="EMBL/GenBank/DDBJ databases">
        <title>Complete-Gapless Cercospora beticola genome.</title>
        <authorList>
            <person name="Wyatt N.A."/>
            <person name="Spanner R.E."/>
            <person name="Bolton M.D."/>
        </authorList>
    </citation>
    <scope>NUCLEOTIDE SEQUENCE [LARGE SCALE GENOMIC DNA]</scope>
    <source>
        <strain evidence="1">Cb09-40</strain>
    </source>
</reference>
<dbReference type="RefSeq" id="XP_065458941.1">
    <property type="nucleotide sequence ID" value="XM_065602869.1"/>
</dbReference>
<evidence type="ECO:0000313" key="2">
    <source>
        <dbReference type="Proteomes" id="UP001302367"/>
    </source>
</evidence>
<sequence length="165" mass="18826">MDRCIDMPANTELEFQNAIHNGQSLSGELEIWMIKAHGEKATNIWRQCYAACHLRDVKCEHGSDQGAESCAARRKAQLLDAAVYWRASGDVENQQSKDGRPYRQSGQWPEQDQQFLFNLRPEYITAAKIPDDLKQKTPASHAYWKRRLLADKLRMAQIAQAEGPP</sequence>
<evidence type="ECO:0000313" key="1">
    <source>
        <dbReference type="EMBL" id="WPB02356.1"/>
    </source>
</evidence>
<accession>A0ABZ0NS49</accession>
<proteinExistence type="predicted"/>